<sequence length="120" mass="13626">MSDPRVEGGRLSVAPEAVYTGALVMFFSNLAMPDTDPQGRPIVLWFNGIIAVCALIWGLAETMRVRKEYPWRWARTLFYDVLILVGLLIRNFDWTRLVVLVALVLYAIVTEKTAAEPRRS</sequence>
<organism evidence="2 3">
    <name type="scientific">Bifidobacterium breve MCC 1128</name>
    <dbReference type="NCBI Taxonomy" id="1365965"/>
    <lineage>
        <taxon>Bacteria</taxon>
        <taxon>Bacillati</taxon>
        <taxon>Actinomycetota</taxon>
        <taxon>Actinomycetes</taxon>
        <taxon>Bifidobacteriales</taxon>
        <taxon>Bifidobacteriaceae</taxon>
        <taxon>Bifidobacterium</taxon>
    </lineage>
</organism>
<feature type="transmembrane region" description="Helical" evidence="1">
    <location>
        <begin position="95"/>
        <end position="115"/>
    </location>
</feature>
<keyword evidence="1" id="KW-1133">Transmembrane helix</keyword>
<keyword evidence="1" id="KW-0472">Membrane</keyword>
<dbReference type="Proteomes" id="UP000037193">
    <property type="component" value="Unassembled WGS sequence"/>
</dbReference>
<keyword evidence="1" id="KW-0812">Transmembrane</keyword>
<dbReference type="EMBL" id="AVQD01000012">
    <property type="protein sequence ID" value="KOA39967.1"/>
    <property type="molecule type" value="Genomic_DNA"/>
</dbReference>
<evidence type="ECO:0000256" key="1">
    <source>
        <dbReference type="SAM" id="Phobius"/>
    </source>
</evidence>
<name>A0A0L7AXL6_BIFBR</name>
<proteinExistence type="predicted"/>
<dbReference type="GeneID" id="29241628"/>
<gene>
    <name evidence="2" type="ORF">BBM1128_07605</name>
</gene>
<protein>
    <submittedName>
        <fullName evidence="2">Uncharacterized protein</fullName>
    </submittedName>
</protein>
<evidence type="ECO:0000313" key="3">
    <source>
        <dbReference type="Proteomes" id="UP000037193"/>
    </source>
</evidence>
<feature type="transmembrane region" description="Helical" evidence="1">
    <location>
        <begin position="12"/>
        <end position="30"/>
    </location>
</feature>
<dbReference type="PATRIC" id="fig|1365965.3.peg.1527"/>
<comment type="caution">
    <text evidence="2">The sequence shown here is derived from an EMBL/GenBank/DDBJ whole genome shotgun (WGS) entry which is preliminary data.</text>
</comment>
<accession>A0A0L7AXL6</accession>
<feature type="transmembrane region" description="Helical" evidence="1">
    <location>
        <begin position="42"/>
        <end position="60"/>
    </location>
</feature>
<dbReference type="RefSeq" id="WP_003829427.1">
    <property type="nucleotide sequence ID" value="NZ_AVQD01000012.1"/>
</dbReference>
<reference evidence="2 3" key="1">
    <citation type="journal article" date="2015" name="Int J Genomics">
        <title>Comparative Genomics Revealed Genetic Diversity and Species/Strain-Level Differences in Carbohydrate Metabolism of Three Probiotic Bifidobacterial Species.</title>
        <authorList>
            <person name="Odamaki T."/>
            <person name="Horigome A."/>
            <person name="Sugahara H."/>
            <person name="Hashikura N."/>
            <person name="Minami J."/>
            <person name="Xiao J.Z."/>
            <person name="Abe F."/>
        </authorList>
    </citation>
    <scope>NUCLEOTIDE SEQUENCE [LARGE SCALE GENOMIC DNA]</scope>
    <source>
        <strain evidence="2 3">MCC 1128</strain>
    </source>
</reference>
<feature type="transmembrane region" description="Helical" evidence="1">
    <location>
        <begin position="72"/>
        <end position="89"/>
    </location>
</feature>
<evidence type="ECO:0000313" key="2">
    <source>
        <dbReference type="EMBL" id="KOA39967.1"/>
    </source>
</evidence>
<dbReference type="AlphaFoldDB" id="A0A0L7AXL6"/>